<proteinExistence type="predicted"/>
<dbReference type="Proteomes" id="UP000297280">
    <property type="component" value="Unassembled WGS sequence"/>
</dbReference>
<evidence type="ECO:0000256" key="1">
    <source>
        <dbReference type="SAM" id="MobiDB-lite"/>
    </source>
</evidence>
<sequence>MQSNQGMMRLPYESIYDEILAKATSSQYGCTDEEVNNVLQEMQERYQERYPGESYDPYFCDVACPNQPWLVESWAWIYLFPGEPRPWRLSNHTEEELGYYTVLYRHAVHLFRATSKEAQGACRVGDFASVAAQQWDSEPVVKDGSEMDAESTLAANDDIPRKRSMPTNEEARKKVKTTKDM</sequence>
<dbReference type="OrthoDB" id="3532476at2759"/>
<comment type="caution">
    <text evidence="2">The sequence shown here is derived from an EMBL/GenBank/DDBJ whole genome shotgun (WGS) entry which is preliminary data.</text>
</comment>
<protein>
    <submittedName>
        <fullName evidence="2">Uncharacterized protein</fullName>
    </submittedName>
</protein>
<name>A0A4Z1KEL6_9HELO</name>
<evidence type="ECO:0000313" key="3">
    <source>
        <dbReference type="Proteomes" id="UP000297280"/>
    </source>
</evidence>
<gene>
    <name evidence="2" type="ORF">BPOR_0483g00050</name>
</gene>
<organism evidence="2 3">
    <name type="scientific">Botrytis porri</name>
    <dbReference type="NCBI Taxonomy" id="87229"/>
    <lineage>
        <taxon>Eukaryota</taxon>
        <taxon>Fungi</taxon>
        <taxon>Dikarya</taxon>
        <taxon>Ascomycota</taxon>
        <taxon>Pezizomycotina</taxon>
        <taxon>Leotiomycetes</taxon>
        <taxon>Helotiales</taxon>
        <taxon>Sclerotiniaceae</taxon>
        <taxon>Botrytis</taxon>
    </lineage>
</organism>
<keyword evidence="3" id="KW-1185">Reference proteome</keyword>
<feature type="region of interest" description="Disordered" evidence="1">
    <location>
        <begin position="140"/>
        <end position="181"/>
    </location>
</feature>
<feature type="compositionally biased region" description="Basic and acidic residues" evidence="1">
    <location>
        <begin position="169"/>
        <end position="181"/>
    </location>
</feature>
<accession>A0A4Z1KEL6</accession>
<reference evidence="2 3" key="1">
    <citation type="submission" date="2017-12" db="EMBL/GenBank/DDBJ databases">
        <title>Comparative genomics of Botrytis spp.</title>
        <authorList>
            <person name="Valero-Jimenez C.A."/>
            <person name="Tapia P."/>
            <person name="Veloso J."/>
            <person name="Silva-Moreno E."/>
            <person name="Staats M."/>
            <person name="Valdes J.H."/>
            <person name="Van Kan J.A.L."/>
        </authorList>
    </citation>
    <scope>NUCLEOTIDE SEQUENCE [LARGE SCALE GENOMIC DNA]</scope>
    <source>
        <strain evidence="2 3">MUCL3349</strain>
    </source>
</reference>
<dbReference type="AlphaFoldDB" id="A0A4Z1KEL6"/>
<dbReference type="EMBL" id="PQXO01000482">
    <property type="protein sequence ID" value="TGO84633.1"/>
    <property type="molecule type" value="Genomic_DNA"/>
</dbReference>
<evidence type="ECO:0000313" key="2">
    <source>
        <dbReference type="EMBL" id="TGO84633.1"/>
    </source>
</evidence>